<dbReference type="RefSeq" id="WP_070019096.1">
    <property type="nucleotide sequence ID" value="NZ_LJGW01000393.1"/>
</dbReference>
<organism evidence="9 10">
    <name type="scientific">Streptomyces nanshensis</name>
    <dbReference type="NCBI Taxonomy" id="518642"/>
    <lineage>
        <taxon>Bacteria</taxon>
        <taxon>Bacillati</taxon>
        <taxon>Actinomycetota</taxon>
        <taxon>Actinomycetes</taxon>
        <taxon>Kitasatosporales</taxon>
        <taxon>Streptomycetaceae</taxon>
        <taxon>Streptomyces</taxon>
    </lineage>
</organism>
<keyword evidence="4 7" id="KW-0812">Transmembrane</keyword>
<dbReference type="AlphaFoldDB" id="A0A1E7KYA3"/>
<comment type="caution">
    <text evidence="9">The sequence shown here is derived from an EMBL/GenBank/DDBJ whole genome shotgun (WGS) entry which is preliminary data.</text>
</comment>
<feature type="transmembrane region" description="Helical" evidence="7">
    <location>
        <begin position="62"/>
        <end position="89"/>
    </location>
</feature>
<dbReference type="Gene3D" id="1.10.3720.10">
    <property type="entry name" value="MetI-like"/>
    <property type="match status" value="1"/>
</dbReference>
<accession>A0A1E7KYA3</accession>
<dbReference type="NCBIfam" id="TIGR01726">
    <property type="entry name" value="HEQRo_perm_3TM"/>
    <property type="match status" value="1"/>
</dbReference>
<comment type="subcellular location">
    <subcellularLocation>
        <location evidence="1 7">Cell membrane</location>
        <topology evidence="1 7">Multi-pass membrane protein</topology>
    </subcellularLocation>
</comment>
<dbReference type="Pfam" id="PF00528">
    <property type="entry name" value="BPD_transp_1"/>
    <property type="match status" value="1"/>
</dbReference>
<dbReference type="PANTHER" id="PTHR30614:SF21">
    <property type="entry name" value="AMINO ACID ABC TRANSPORTER PERMEASE"/>
    <property type="match status" value="1"/>
</dbReference>
<name>A0A1E7KYA3_9ACTN</name>
<keyword evidence="3" id="KW-1003">Cell membrane</keyword>
<evidence type="ECO:0000256" key="5">
    <source>
        <dbReference type="ARBA" id="ARBA00022989"/>
    </source>
</evidence>
<keyword evidence="10" id="KW-1185">Reference proteome</keyword>
<feature type="transmembrane region" description="Helical" evidence="7">
    <location>
        <begin position="101"/>
        <end position="123"/>
    </location>
</feature>
<evidence type="ECO:0000256" key="6">
    <source>
        <dbReference type="ARBA" id="ARBA00023136"/>
    </source>
</evidence>
<dbReference type="SUPFAM" id="SSF161098">
    <property type="entry name" value="MetI-like"/>
    <property type="match status" value="1"/>
</dbReference>
<keyword evidence="5 7" id="KW-1133">Transmembrane helix</keyword>
<sequence length="288" mass="30601">MSSSVLFDAPGPKARARNRAYAVVGSVALAGIVAFVVYRLAIKGQLDGAMWDIFNYAGVRNSIVKGIVSTLEAFVMAGVLSLLLAVLLAVARLSDHRPVSWAATGVIELFRAVPLLITIYVLWVGFFTSEPLWAVVIGLTLYNGAVQAEVLRAGIAAVPKGQSEAAYALGMSKTQVMTTVLIPQAVRSMLPTIVSQLVVTLKDTSLGFVITYEELLYAGRQMASTILVDGENPYVPVVLVFGAIYVAMCLALSALANWIERRGRRAKTGIQVAEAQQATPDMGGGPAT</sequence>
<protein>
    <submittedName>
        <fullName evidence="9">Amino acid ABC transporter permease</fullName>
    </submittedName>
</protein>
<dbReference type="InterPro" id="IPR000515">
    <property type="entry name" value="MetI-like"/>
</dbReference>
<dbReference type="GO" id="GO:0043190">
    <property type="term" value="C:ATP-binding cassette (ABC) transporter complex"/>
    <property type="evidence" value="ECO:0007669"/>
    <property type="project" value="InterPro"/>
</dbReference>
<dbReference type="GO" id="GO:0022857">
    <property type="term" value="F:transmembrane transporter activity"/>
    <property type="evidence" value="ECO:0007669"/>
    <property type="project" value="InterPro"/>
</dbReference>
<evidence type="ECO:0000256" key="4">
    <source>
        <dbReference type="ARBA" id="ARBA00022692"/>
    </source>
</evidence>
<dbReference type="GO" id="GO:0006865">
    <property type="term" value="P:amino acid transport"/>
    <property type="evidence" value="ECO:0007669"/>
    <property type="project" value="TreeGrafter"/>
</dbReference>
<evidence type="ECO:0000256" key="2">
    <source>
        <dbReference type="ARBA" id="ARBA00022448"/>
    </source>
</evidence>
<proteinExistence type="inferred from homology"/>
<keyword evidence="6 7" id="KW-0472">Membrane</keyword>
<evidence type="ECO:0000313" key="10">
    <source>
        <dbReference type="Proteomes" id="UP000176005"/>
    </source>
</evidence>
<dbReference type="EMBL" id="LJGW01000393">
    <property type="protein sequence ID" value="OEV08919.1"/>
    <property type="molecule type" value="Genomic_DNA"/>
</dbReference>
<dbReference type="InterPro" id="IPR010065">
    <property type="entry name" value="AA_ABC_transptr_permease_3TM"/>
</dbReference>
<evidence type="ECO:0000259" key="8">
    <source>
        <dbReference type="PROSITE" id="PS50928"/>
    </source>
</evidence>
<feature type="domain" description="ABC transmembrane type-1" evidence="8">
    <location>
        <begin position="67"/>
        <end position="256"/>
    </location>
</feature>
<dbReference type="PATRIC" id="fig|518642.10.peg.5758"/>
<evidence type="ECO:0000256" key="3">
    <source>
        <dbReference type="ARBA" id="ARBA00022475"/>
    </source>
</evidence>
<comment type="similarity">
    <text evidence="7">Belongs to the binding-protein-dependent transport system permease family.</text>
</comment>
<reference evidence="9 10" key="1">
    <citation type="journal article" date="2016" name="Front. Microbiol.">
        <title>Comparative Genomics Analysis of Streptomyces Species Reveals Their Adaptation to the Marine Environment and Their Diversity at the Genomic Level.</title>
        <authorList>
            <person name="Tian X."/>
            <person name="Zhang Z."/>
            <person name="Yang T."/>
            <person name="Chen M."/>
            <person name="Li J."/>
            <person name="Chen F."/>
            <person name="Yang J."/>
            <person name="Li W."/>
            <person name="Zhang B."/>
            <person name="Zhang Z."/>
            <person name="Wu J."/>
            <person name="Zhang C."/>
            <person name="Long L."/>
            <person name="Xiao J."/>
        </authorList>
    </citation>
    <scope>NUCLEOTIDE SEQUENCE [LARGE SCALE GENOMIC DNA]</scope>
    <source>
        <strain evidence="9 10">SCSIO 10429</strain>
    </source>
</reference>
<dbReference type="Proteomes" id="UP000176005">
    <property type="component" value="Unassembled WGS sequence"/>
</dbReference>
<dbReference type="InterPro" id="IPR043429">
    <property type="entry name" value="ArtM/GltK/GlnP/TcyL/YhdX-like"/>
</dbReference>
<evidence type="ECO:0000313" key="9">
    <source>
        <dbReference type="EMBL" id="OEV08919.1"/>
    </source>
</evidence>
<keyword evidence="2 7" id="KW-0813">Transport</keyword>
<dbReference type="PANTHER" id="PTHR30614">
    <property type="entry name" value="MEMBRANE COMPONENT OF AMINO ACID ABC TRANSPORTER"/>
    <property type="match status" value="1"/>
</dbReference>
<evidence type="ECO:0000256" key="1">
    <source>
        <dbReference type="ARBA" id="ARBA00004651"/>
    </source>
</evidence>
<evidence type="ECO:0000256" key="7">
    <source>
        <dbReference type="RuleBase" id="RU363032"/>
    </source>
</evidence>
<dbReference type="CDD" id="cd06261">
    <property type="entry name" value="TM_PBP2"/>
    <property type="match status" value="1"/>
</dbReference>
<feature type="transmembrane region" description="Helical" evidence="7">
    <location>
        <begin position="20"/>
        <end position="42"/>
    </location>
</feature>
<feature type="transmembrane region" description="Helical" evidence="7">
    <location>
        <begin position="234"/>
        <end position="259"/>
    </location>
</feature>
<dbReference type="InterPro" id="IPR035906">
    <property type="entry name" value="MetI-like_sf"/>
</dbReference>
<gene>
    <name evidence="9" type="ORF">AN218_24395</name>
</gene>
<dbReference type="PROSITE" id="PS50928">
    <property type="entry name" value="ABC_TM1"/>
    <property type="match status" value="1"/>
</dbReference>